<gene>
    <name evidence="2" type="ORF">SAMN02746065_1064</name>
</gene>
<dbReference type="Proteomes" id="UP000192418">
    <property type="component" value="Unassembled WGS sequence"/>
</dbReference>
<evidence type="ECO:0000313" key="3">
    <source>
        <dbReference type="Proteomes" id="UP000192418"/>
    </source>
</evidence>
<evidence type="ECO:0000313" key="2">
    <source>
        <dbReference type="EMBL" id="SMC62769.1"/>
    </source>
</evidence>
<keyword evidence="3" id="KW-1185">Reference proteome</keyword>
<keyword evidence="1" id="KW-0732">Signal</keyword>
<protein>
    <recommendedName>
        <fullName evidence="4">Cytochrome c family protein</fullName>
    </recommendedName>
</protein>
<sequence length="116" mass="13126">MFKKIIVSMLMILFVMVSTSVTFADDGPGGNKRKGKYTYRKVYKACAQRGEVSEKKPPINPSDKTMAQWQRIFENKDFADFKCAPEWAALSDEDILDIYSYLYGYAADSPSPATCK</sequence>
<dbReference type="STRING" id="1121400.SAMN02746065_1064"/>
<proteinExistence type="predicted"/>
<organism evidence="2 3">
    <name type="scientific">Desulfocicer vacuolatum DSM 3385</name>
    <dbReference type="NCBI Taxonomy" id="1121400"/>
    <lineage>
        <taxon>Bacteria</taxon>
        <taxon>Pseudomonadati</taxon>
        <taxon>Thermodesulfobacteriota</taxon>
        <taxon>Desulfobacteria</taxon>
        <taxon>Desulfobacterales</taxon>
        <taxon>Desulfobacteraceae</taxon>
        <taxon>Desulfocicer</taxon>
    </lineage>
</organism>
<feature type="signal peptide" evidence="1">
    <location>
        <begin position="1"/>
        <end position="24"/>
    </location>
</feature>
<reference evidence="2 3" key="1">
    <citation type="submission" date="2017-04" db="EMBL/GenBank/DDBJ databases">
        <authorList>
            <person name="Afonso C.L."/>
            <person name="Miller P.J."/>
            <person name="Scott M.A."/>
            <person name="Spackman E."/>
            <person name="Goraichik I."/>
            <person name="Dimitrov K.M."/>
            <person name="Suarez D.L."/>
            <person name="Swayne D.E."/>
        </authorList>
    </citation>
    <scope>NUCLEOTIDE SEQUENCE [LARGE SCALE GENOMIC DNA]</scope>
    <source>
        <strain evidence="2 3">DSM 3385</strain>
    </source>
</reference>
<dbReference type="RefSeq" id="WP_084067811.1">
    <property type="nucleotide sequence ID" value="NZ_FWXY01000006.1"/>
</dbReference>
<dbReference type="AlphaFoldDB" id="A0A1W2APW7"/>
<dbReference type="OrthoDB" id="5405625at2"/>
<name>A0A1W2APW7_9BACT</name>
<dbReference type="EMBL" id="FWXY01000006">
    <property type="protein sequence ID" value="SMC62769.1"/>
    <property type="molecule type" value="Genomic_DNA"/>
</dbReference>
<evidence type="ECO:0008006" key="4">
    <source>
        <dbReference type="Google" id="ProtNLM"/>
    </source>
</evidence>
<accession>A0A1W2APW7</accession>
<feature type="chain" id="PRO_5012099668" description="Cytochrome c family protein" evidence="1">
    <location>
        <begin position="25"/>
        <end position="116"/>
    </location>
</feature>
<evidence type="ECO:0000256" key="1">
    <source>
        <dbReference type="SAM" id="SignalP"/>
    </source>
</evidence>